<dbReference type="SMART" id="SM00992">
    <property type="entry name" value="YccV-like"/>
    <property type="match status" value="1"/>
</dbReference>
<accession>G2QI48</accession>
<sequence length="658" mass="75734">MPPGRATSSGHMFLIGQSLSRSSLSKAPVPRRDYAMRSSLEDIPDEIIRHILLYLPPEHTLESFQLIARRYHHLASEPLLWRWHCRSSFRFWDPKHKFQEKLTALASSVDWKGLWITRKRANNRAARLLDGVISTKVGQLKRLQGICELGYDVKDYLLEQCHVDETAEDFLARRYYANTALGSIHRSVAVDLWSRYQGRALSSEGLDTALGAFDMFVLHDQEQDLDYIVRTLDALAEQFRVEHPTFENLSTREKALCLVRWLRANHLTGMEHPEINYRNLRNCFIGHALSEETHPSLPIISSAIFTCIAERLGLIAFCLAFPSHVHAAVYAPPGKDLDGEDTDETDGEKKRMCLDPYGSDQEVTLSDLRLRLVEFGWAQGTEAFLRPSPVPIIVQRTAQNIRATRDTVQNLTDNDILGSEMKRLRSGHPGLNMEAAEYASMWAELLMKQTTSFHWDSNLDSFLRKFAISWSEDVWIVRKYLAPLYDKFVASQPHSRLRQGWENVHEILAMLARLDNRIPEVSRRYTEDISTRVRYKIGQVFRHRRYGYIGIINGWAAKGSYSLPMPHYLNAAEAEEEGDVYDPTESVHSSRMGPQRTYYTCLRPTVDRLRVAQENVVIVTDPSVIPDELFFVAGKFFRRFDPDTCTFVSNIREYYPDD</sequence>
<dbReference type="Gene3D" id="1.20.1280.50">
    <property type="match status" value="1"/>
</dbReference>
<dbReference type="VEuPathDB" id="FungiDB:MYCTH_2135345"/>
<gene>
    <name evidence="2" type="ORF">MYCTH_2135345</name>
</gene>
<feature type="domain" description="F-box" evidence="1">
    <location>
        <begin position="37"/>
        <end position="84"/>
    </location>
</feature>
<dbReference type="PANTHER" id="PTHR31350:SF27">
    <property type="entry name" value="HEMIMETHYLATED DNA-BINDING DOMAIN-CONTAINING PROTEIN"/>
    <property type="match status" value="1"/>
</dbReference>
<dbReference type="STRING" id="573729.G2QI48"/>
<dbReference type="OMA" id="LLWRHHC"/>
<reference evidence="2 3" key="1">
    <citation type="journal article" date="2011" name="Nat. Biotechnol.">
        <title>Comparative genomic analysis of the thermophilic biomass-degrading fungi Myceliophthora thermophila and Thielavia terrestris.</title>
        <authorList>
            <person name="Berka R.M."/>
            <person name="Grigoriev I.V."/>
            <person name="Otillar R."/>
            <person name="Salamov A."/>
            <person name="Grimwood J."/>
            <person name="Reid I."/>
            <person name="Ishmael N."/>
            <person name="John T."/>
            <person name="Darmond C."/>
            <person name="Moisan M.-C."/>
            <person name="Henrissat B."/>
            <person name="Coutinho P.M."/>
            <person name="Lombard V."/>
            <person name="Natvig D.O."/>
            <person name="Lindquist E."/>
            <person name="Schmutz J."/>
            <person name="Lucas S."/>
            <person name="Harris P."/>
            <person name="Powlowski J."/>
            <person name="Bellemare A."/>
            <person name="Taylor D."/>
            <person name="Butler G."/>
            <person name="de Vries R.P."/>
            <person name="Allijn I.E."/>
            <person name="van den Brink J."/>
            <person name="Ushinsky S."/>
            <person name="Storms R."/>
            <person name="Powell A.J."/>
            <person name="Paulsen I.T."/>
            <person name="Elbourne L.D.H."/>
            <person name="Baker S.E."/>
            <person name="Magnuson J."/>
            <person name="LaBoissiere S."/>
            <person name="Clutterbuck A.J."/>
            <person name="Martinez D."/>
            <person name="Wogulis M."/>
            <person name="de Leon A.L."/>
            <person name="Rey M.W."/>
            <person name="Tsang A."/>
        </authorList>
    </citation>
    <scope>NUCLEOTIDE SEQUENCE [LARGE SCALE GENOMIC DNA]</scope>
    <source>
        <strain evidence="3">ATCC 42464 / BCRC 31852 / DSM 1799</strain>
    </source>
</reference>
<dbReference type="InParanoid" id="G2QI48"/>
<dbReference type="Proteomes" id="UP000007322">
    <property type="component" value="Chromosome 5"/>
</dbReference>
<dbReference type="Pfam" id="PF12937">
    <property type="entry name" value="F-box-like"/>
    <property type="match status" value="1"/>
</dbReference>
<dbReference type="KEGG" id="mtm:MYCTH_2135345"/>
<dbReference type="HOGENOM" id="CLU_020266_0_0_1"/>
<dbReference type="OrthoDB" id="28868at2759"/>
<dbReference type="InterPro" id="IPR036047">
    <property type="entry name" value="F-box-like_dom_sf"/>
</dbReference>
<dbReference type="GO" id="GO:0003677">
    <property type="term" value="F:DNA binding"/>
    <property type="evidence" value="ECO:0007669"/>
    <property type="project" value="InterPro"/>
</dbReference>
<dbReference type="InterPro" id="IPR036623">
    <property type="entry name" value="Hemimethylated_DNA-bd_sf"/>
</dbReference>
<evidence type="ECO:0000313" key="2">
    <source>
        <dbReference type="EMBL" id="AEO60237.1"/>
    </source>
</evidence>
<dbReference type="Gene3D" id="2.30.30.390">
    <property type="entry name" value="Hemimethylated DNA-binding domain"/>
    <property type="match status" value="1"/>
</dbReference>
<protein>
    <recommendedName>
        <fullName evidence="1">F-box domain-containing protein</fullName>
    </recommendedName>
</protein>
<dbReference type="SUPFAM" id="SSF81383">
    <property type="entry name" value="F-box domain"/>
    <property type="match status" value="1"/>
</dbReference>
<dbReference type="RefSeq" id="XP_003665482.1">
    <property type="nucleotide sequence ID" value="XM_003665434.1"/>
</dbReference>
<name>G2QI48_THET4</name>
<dbReference type="PANTHER" id="PTHR31350">
    <property type="entry name" value="SI:DKEY-261L7.2"/>
    <property type="match status" value="1"/>
</dbReference>
<dbReference type="EMBL" id="CP003006">
    <property type="protein sequence ID" value="AEO60237.1"/>
    <property type="molecule type" value="Genomic_DNA"/>
</dbReference>
<organism evidence="2 3">
    <name type="scientific">Thermothelomyces thermophilus (strain ATCC 42464 / BCRC 31852 / DSM 1799)</name>
    <name type="common">Sporotrichum thermophile</name>
    <dbReference type="NCBI Taxonomy" id="573729"/>
    <lineage>
        <taxon>Eukaryota</taxon>
        <taxon>Fungi</taxon>
        <taxon>Dikarya</taxon>
        <taxon>Ascomycota</taxon>
        <taxon>Pezizomycotina</taxon>
        <taxon>Sordariomycetes</taxon>
        <taxon>Sordariomycetidae</taxon>
        <taxon>Sordariales</taxon>
        <taxon>Chaetomiaceae</taxon>
        <taxon>Thermothelomyces</taxon>
    </lineage>
</organism>
<evidence type="ECO:0000259" key="1">
    <source>
        <dbReference type="PROSITE" id="PS50181"/>
    </source>
</evidence>
<dbReference type="AlphaFoldDB" id="G2QI48"/>
<dbReference type="SUPFAM" id="SSF141255">
    <property type="entry name" value="YccV-like"/>
    <property type="match status" value="1"/>
</dbReference>
<dbReference type="Pfam" id="PF08755">
    <property type="entry name" value="YccV-like"/>
    <property type="match status" value="1"/>
</dbReference>
<dbReference type="InterPro" id="IPR032698">
    <property type="entry name" value="SirB1_N"/>
</dbReference>
<dbReference type="PROSITE" id="PS50181">
    <property type="entry name" value="FBOX"/>
    <property type="match status" value="1"/>
</dbReference>
<keyword evidence="3" id="KW-1185">Reference proteome</keyword>
<dbReference type="InterPro" id="IPR001810">
    <property type="entry name" value="F-box_dom"/>
</dbReference>
<proteinExistence type="predicted"/>
<dbReference type="GeneID" id="11511242"/>
<dbReference type="InterPro" id="IPR011722">
    <property type="entry name" value="Hemimethylated_DNA-bd_dom"/>
</dbReference>
<evidence type="ECO:0000313" key="3">
    <source>
        <dbReference type="Proteomes" id="UP000007322"/>
    </source>
</evidence>
<dbReference type="eggNOG" id="ENOG502QS7Z">
    <property type="taxonomic scope" value="Eukaryota"/>
</dbReference>
<dbReference type="Pfam" id="PF13369">
    <property type="entry name" value="Transglut_core2"/>
    <property type="match status" value="1"/>
</dbReference>